<feature type="domain" description="Calcineurin-like phosphoesterase" evidence="1">
    <location>
        <begin position="20"/>
        <end position="210"/>
    </location>
</feature>
<dbReference type="InterPro" id="IPR029052">
    <property type="entry name" value="Metallo-depent_PP-like"/>
</dbReference>
<dbReference type="RefSeq" id="WP_264945011.1">
    <property type="nucleotide sequence ID" value="NZ_JAPDRA010000006.1"/>
</dbReference>
<dbReference type="EC" id="3.1.-.-" evidence="2"/>
<comment type="caution">
    <text evidence="2">The sequence shown here is derived from an EMBL/GenBank/DDBJ whole genome shotgun (WGS) entry which is preliminary data.</text>
</comment>
<accession>A0ABW3HC77</accession>
<dbReference type="Gene3D" id="3.60.21.10">
    <property type="match status" value="1"/>
</dbReference>
<evidence type="ECO:0000313" key="2">
    <source>
        <dbReference type="EMBL" id="MFD0947241.1"/>
    </source>
</evidence>
<dbReference type="SUPFAM" id="SSF56300">
    <property type="entry name" value="Metallo-dependent phosphatases"/>
    <property type="match status" value="1"/>
</dbReference>
<reference evidence="3" key="1">
    <citation type="journal article" date="2019" name="Int. J. Syst. Evol. Microbiol.">
        <title>The Global Catalogue of Microorganisms (GCM) 10K type strain sequencing project: providing services to taxonomists for standard genome sequencing and annotation.</title>
        <authorList>
            <consortium name="The Broad Institute Genomics Platform"/>
            <consortium name="The Broad Institute Genome Sequencing Center for Infectious Disease"/>
            <person name="Wu L."/>
            <person name="Ma J."/>
        </authorList>
    </citation>
    <scope>NUCLEOTIDE SEQUENCE [LARGE SCALE GENOMIC DNA]</scope>
    <source>
        <strain evidence="3">CCUG 62982</strain>
    </source>
</reference>
<gene>
    <name evidence="2" type="ORF">ACFQ1E_12900</name>
</gene>
<proteinExistence type="predicted"/>
<name>A0ABW3HC77_9SPHN</name>
<dbReference type="EMBL" id="JBHTJG010000006">
    <property type="protein sequence ID" value="MFD0947241.1"/>
    <property type="molecule type" value="Genomic_DNA"/>
</dbReference>
<dbReference type="GO" id="GO:0016787">
    <property type="term" value="F:hydrolase activity"/>
    <property type="evidence" value="ECO:0007669"/>
    <property type="project" value="UniProtKB-KW"/>
</dbReference>
<dbReference type="PANTHER" id="PTHR42850">
    <property type="entry name" value="METALLOPHOSPHOESTERASE"/>
    <property type="match status" value="1"/>
</dbReference>
<evidence type="ECO:0000259" key="1">
    <source>
        <dbReference type="Pfam" id="PF00149"/>
    </source>
</evidence>
<dbReference type="CDD" id="cd00144">
    <property type="entry name" value="MPP_PPP_family"/>
    <property type="match status" value="1"/>
</dbReference>
<organism evidence="2 3">
    <name type="scientific">Sphingomonas canadensis</name>
    <dbReference type="NCBI Taxonomy" id="1219257"/>
    <lineage>
        <taxon>Bacteria</taxon>
        <taxon>Pseudomonadati</taxon>
        <taxon>Pseudomonadota</taxon>
        <taxon>Alphaproteobacteria</taxon>
        <taxon>Sphingomonadales</taxon>
        <taxon>Sphingomonadaceae</taxon>
        <taxon>Sphingomonas</taxon>
    </lineage>
</organism>
<protein>
    <submittedName>
        <fullName evidence="2">Metallophosphoesterase family protein</fullName>
        <ecNumber evidence="2">3.1.-.-</ecNumber>
    </submittedName>
</protein>
<keyword evidence="2" id="KW-0378">Hydrolase</keyword>
<dbReference type="InterPro" id="IPR004843">
    <property type="entry name" value="Calcineurin-like_PHP"/>
</dbReference>
<dbReference type="PANTHER" id="PTHR42850:SF4">
    <property type="entry name" value="ZINC-DEPENDENT ENDOPOLYPHOSPHATASE"/>
    <property type="match status" value="1"/>
</dbReference>
<dbReference type="Proteomes" id="UP001596977">
    <property type="component" value="Unassembled WGS sequence"/>
</dbReference>
<dbReference type="Pfam" id="PF00149">
    <property type="entry name" value="Metallophos"/>
    <property type="match status" value="1"/>
</dbReference>
<dbReference type="InterPro" id="IPR050126">
    <property type="entry name" value="Ap4A_hydrolase"/>
</dbReference>
<evidence type="ECO:0000313" key="3">
    <source>
        <dbReference type="Proteomes" id="UP001596977"/>
    </source>
</evidence>
<keyword evidence="3" id="KW-1185">Reference proteome</keyword>
<sequence>MFFRRKPSPPPAEPVLPEGMRVYAIGDVHGELALLRDLLAHIEADNAARPAADTRVVMLGDLVDRGPDSAGVVELLLNQRPGFATFHFLAGNHEDAMLTSLAHDADPRESGWLRFGGHEALASYGVPEDVFELHGAQLSYELRRYVPEEHLRFIEGFEEMLVLGGYLFVHAGIRPGRSLERQSRGDLLWIREGFLEHEGSHGLMVVHGHTVRREPDFAGNRIGIDTGAYATGVLTALALEGREQRVIQAAMAR</sequence>